<accession>A0A1Y5HXU5</accession>
<evidence type="ECO:0000313" key="2">
    <source>
        <dbReference type="Proteomes" id="UP000227088"/>
    </source>
</evidence>
<evidence type="ECO:0000313" key="1">
    <source>
        <dbReference type="EMBL" id="OUS41267.1"/>
    </source>
</evidence>
<sequence>MSFLCINPNVAVVRLRAGEQLEELAGEFYLNLDKVVEVRMKPVREAHDGDFCADVLIVLEDKTHEFVFRNSPAGNKAKQTLTNYLSEQSINC</sequence>
<name>A0A1Y5HXU5_OLEAN</name>
<gene>
    <name evidence="1" type="ORF">A9R00_01780</name>
</gene>
<organism evidence="1 2">
    <name type="scientific">Oleispira antarctica</name>
    <dbReference type="NCBI Taxonomy" id="188908"/>
    <lineage>
        <taxon>Bacteria</taxon>
        <taxon>Pseudomonadati</taxon>
        <taxon>Pseudomonadota</taxon>
        <taxon>Gammaproteobacteria</taxon>
        <taxon>Oceanospirillales</taxon>
        <taxon>Oceanospirillaceae</taxon>
        <taxon>Oleispira</taxon>
    </lineage>
</organism>
<reference evidence="2" key="1">
    <citation type="journal article" date="2017" name="Proc. Natl. Acad. Sci. U.S.A.">
        <title>Simulation of Deepwater Horizon oil plume reveals substrate specialization within a complex community of hydrocarbon degraders.</title>
        <authorList>
            <person name="Hu P."/>
            <person name="Dubinsky E.A."/>
            <person name="Probst A.J."/>
            <person name="Wang J."/>
            <person name="Sieber C.M.K."/>
            <person name="Tom L.M."/>
            <person name="Gardinali P."/>
            <person name="Banfield J.F."/>
            <person name="Atlas R.M."/>
            <person name="Andersen G.L."/>
        </authorList>
    </citation>
    <scope>NUCLEOTIDE SEQUENCE [LARGE SCALE GENOMIC DNA]</scope>
</reference>
<protein>
    <submittedName>
        <fullName evidence="1">Uncharacterized protein</fullName>
    </submittedName>
</protein>
<dbReference type="Proteomes" id="UP000227088">
    <property type="component" value="Unassembled WGS sequence"/>
</dbReference>
<dbReference type="AlphaFoldDB" id="A0A1Y5HXU5"/>
<dbReference type="EMBL" id="MABE01000104">
    <property type="protein sequence ID" value="OUS41267.1"/>
    <property type="molecule type" value="Genomic_DNA"/>
</dbReference>
<comment type="caution">
    <text evidence="1">The sequence shown here is derived from an EMBL/GenBank/DDBJ whole genome shotgun (WGS) entry which is preliminary data.</text>
</comment>
<proteinExistence type="predicted"/>